<reference evidence="1 2" key="1">
    <citation type="submission" date="2014-10" db="EMBL/GenBank/DDBJ databases">
        <title>Draft genome of the hookworm Ancylostoma caninum.</title>
        <authorList>
            <person name="Mitreva M."/>
        </authorList>
    </citation>
    <scope>NUCLEOTIDE SEQUENCE [LARGE SCALE GENOMIC DNA]</scope>
    <source>
        <strain evidence="1 2">Baltimore</strain>
    </source>
</reference>
<dbReference type="AlphaFoldDB" id="A0A368FK95"/>
<protein>
    <submittedName>
        <fullName evidence="1">Uncharacterized protein</fullName>
    </submittedName>
</protein>
<keyword evidence="2" id="KW-1185">Reference proteome</keyword>
<accession>A0A368FK95</accession>
<sequence>MPVSKGIGYRIPVSGNIHYDTEDISITYGQNLHPIDPLAFAPDRPLTRARRSIDALLVNTYSLVTSTFGGNISYFPGNPDKFKL</sequence>
<dbReference type="PANTHER" id="PTHR36520">
    <property type="entry name" value="PROTEIN CBG13000-RELATED"/>
    <property type="match status" value="1"/>
</dbReference>
<comment type="caution">
    <text evidence="1">The sequence shown here is derived from an EMBL/GenBank/DDBJ whole genome shotgun (WGS) entry which is preliminary data.</text>
</comment>
<proteinExistence type="predicted"/>
<dbReference type="OrthoDB" id="5794824at2759"/>
<evidence type="ECO:0000313" key="2">
    <source>
        <dbReference type="Proteomes" id="UP000252519"/>
    </source>
</evidence>
<gene>
    <name evidence="1" type="ORF">ANCCAN_23638</name>
</gene>
<dbReference type="PANTHER" id="PTHR36520:SF1">
    <property type="entry name" value="PROTEIN CBG14667"/>
    <property type="match status" value="1"/>
</dbReference>
<name>A0A368FK95_ANCCA</name>
<dbReference type="Proteomes" id="UP000252519">
    <property type="component" value="Unassembled WGS sequence"/>
</dbReference>
<dbReference type="EMBL" id="JOJR01001519">
    <property type="protein sequence ID" value="RCN30587.1"/>
    <property type="molecule type" value="Genomic_DNA"/>
</dbReference>
<organism evidence="1 2">
    <name type="scientific">Ancylostoma caninum</name>
    <name type="common">Dog hookworm</name>
    <dbReference type="NCBI Taxonomy" id="29170"/>
    <lineage>
        <taxon>Eukaryota</taxon>
        <taxon>Metazoa</taxon>
        <taxon>Ecdysozoa</taxon>
        <taxon>Nematoda</taxon>
        <taxon>Chromadorea</taxon>
        <taxon>Rhabditida</taxon>
        <taxon>Rhabditina</taxon>
        <taxon>Rhabditomorpha</taxon>
        <taxon>Strongyloidea</taxon>
        <taxon>Ancylostomatidae</taxon>
        <taxon>Ancylostomatinae</taxon>
        <taxon>Ancylostoma</taxon>
    </lineage>
</organism>
<evidence type="ECO:0000313" key="1">
    <source>
        <dbReference type="EMBL" id="RCN30587.1"/>
    </source>
</evidence>